<reference evidence="3" key="1">
    <citation type="submission" date="2020-08" db="EMBL/GenBank/DDBJ databases">
        <title>Genome public.</title>
        <authorList>
            <person name="Liu C."/>
            <person name="Sun Q."/>
        </authorList>
    </citation>
    <scope>NUCLEOTIDE SEQUENCE</scope>
    <source>
        <strain evidence="3">BX15</strain>
    </source>
</reference>
<organism evidence="3 4">
    <name type="scientific">Dysosmobacter segnis</name>
    <dbReference type="NCBI Taxonomy" id="2763042"/>
    <lineage>
        <taxon>Bacteria</taxon>
        <taxon>Bacillati</taxon>
        <taxon>Bacillota</taxon>
        <taxon>Clostridia</taxon>
        <taxon>Eubacteriales</taxon>
        <taxon>Oscillospiraceae</taxon>
        <taxon>Dysosmobacter</taxon>
    </lineage>
</organism>
<dbReference type="EMBL" id="JACOQI010000019">
    <property type="protein sequence ID" value="MBC5771593.1"/>
    <property type="molecule type" value="Genomic_DNA"/>
</dbReference>
<dbReference type="InterPro" id="IPR055804">
    <property type="entry name" value="DUF7380"/>
</dbReference>
<evidence type="ECO:0000313" key="3">
    <source>
        <dbReference type="EMBL" id="MBC5771593.1"/>
    </source>
</evidence>
<name>A0A923S8T4_9FIRM</name>
<evidence type="ECO:0000259" key="1">
    <source>
        <dbReference type="Pfam" id="PF13910"/>
    </source>
</evidence>
<feature type="domain" description="DUF7380" evidence="2">
    <location>
        <begin position="32"/>
        <end position="155"/>
    </location>
</feature>
<dbReference type="RefSeq" id="WP_187015785.1">
    <property type="nucleotide sequence ID" value="NZ_JACOQI010000019.1"/>
</dbReference>
<keyword evidence="4" id="KW-1185">Reference proteome</keyword>
<sequence>MLSQFVIKCLDEFDQGTGDIQFSAVRYFEIASENAKEEEDKKALNVLSGALSMGYSDENDNYVPQAVMADGRRTFAMEDLDDSGIETLKETLPHFTSAWVKAQLSDIIWVRTCEQPFAQTAVEENLRLFNESFDPNEWVVCYHAVRRAFQIALKPKIKNNSFSTVLQQIDSAIQKMENCNGSFLPLKLIEIAVPYISEEKQNQYLISCRKIFDKSIVDATTEPIVRYSVAIQCELLKKLKRQGEIHPLQLELARYYEKIATESARHPYQAIQMLLCAYRLYDSRLDREKRLDLHEKIEELQHAGLHTMSSIPIKYDLTPIRSQLDRLFHGLSRQEMIVEYGRIALIYNIADVRRGVLEDRRKNMFLNLLSKRIMDEEGRVIKIIPPLDFHEPEKDPNLFHEHMVAYVTDCRNLGESISLRIAYSYIQKQGGIETGDLDFLIDNNAIIPDDRKEIIKLGLSMGLNNEVYAAMHILLPQTENIIRNLAKMCGDPITYLKEDGTEEFKPLSQLLNAENLRESYDENVLFTFETLLDERGGPNLRNENAHGILSPAKGSSGAALCFLSLLIRFLSLYSCESAEVLHKLLQR</sequence>
<protein>
    <submittedName>
        <fullName evidence="3">DUF4209 domain-containing protein</fullName>
    </submittedName>
</protein>
<evidence type="ECO:0000313" key="4">
    <source>
        <dbReference type="Proteomes" id="UP000620327"/>
    </source>
</evidence>
<proteinExistence type="predicted"/>
<comment type="caution">
    <text evidence="3">The sequence shown here is derived from an EMBL/GenBank/DDBJ whole genome shotgun (WGS) entry which is preliminary data.</text>
</comment>
<gene>
    <name evidence="3" type="ORF">H8Z83_14930</name>
</gene>
<dbReference type="AlphaFoldDB" id="A0A923S8T4"/>
<accession>A0A923S8T4</accession>
<dbReference type="Proteomes" id="UP000620327">
    <property type="component" value="Unassembled WGS sequence"/>
</dbReference>
<feature type="domain" description="DUF4209" evidence="1">
    <location>
        <begin position="479"/>
        <end position="567"/>
    </location>
</feature>
<dbReference type="Pfam" id="PF13910">
    <property type="entry name" value="DUF4209"/>
    <property type="match status" value="1"/>
</dbReference>
<dbReference type="Pfam" id="PF24098">
    <property type="entry name" value="DUF7380"/>
    <property type="match status" value="1"/>
</dbReference>
<dbReference type="InterPro" id="IPR025209">
    <property type="entry name" value="DUF4209"/>
</dbReference>
<evidence type="ECO:0000259" key="2">
    <source>
        <dbReference type="Pfam" id="PF24098"/>
    </source>
</evidence>